<name>A0A179BPM4_RHILE</name>
<proteinExistence type="predicted"/>
<accession>A0A179BPM4</accession>
<sequence length="93" mass="10175">MGASVVKEAFSADVPPQREIEAVLAYHGADARAAIGTLLDDIRHLRRQLALAEGAMSRGMTRGWRPDDRWWADTGGLHLRDPEASEVVDAPAR</sequence>
<evidence type="ECO:0000313" key="1">
    <source>
        <dbReference type="EMBL" id="OAP93737.1"/>
    </source>
</evidence>
<protein>
    <submittedName>
        <fullName evidence="1">Uncharacterized protein</fullName>
    </submittedName>
</protein>
<gene>
    <name evidence="1" type="ORF">A4U53_23505</name>
</gene>
<dbReference type="EMBL" id="LWBS01000253">
    <property type="protein sequence ID" value="OAP93737.1"/>
    <property type="molecule type" value="Genomic_DNA"/>
</dbReference>
<organism evidence="1">
    <name type="scientific">Rhizobium leguminosarum</name>
    <dbReference type="NCBI Taxonomy" id="384"/>
    <lineage>
        <taxon>Bacteria</taxon>
        <taxon>Pseudomonadati</taxon>
        <taxon>Pseudomonadota</taxon>
        <taxon>Alphaproteobacteria</taxon>
        <taxon>Hyphomicrobiales</taxon>
        <taxon>Rhizobiaceae</taxon>
        <taxon>Rhizobium/Agrobacterium group</taxon>
        <taxon>Rhizobium</taxon>
    </lineage>
</organism>
<reference evidence="1" key="1">
    <citation type="submission" date="2016-04" db="EMBL/GenBank/DDBJ databases">
        <title>Fast-growing isolate from the root nodules of Vavilovia formosa.</title>
        <authorList>
            <person name="Kimeklis A."/>
            <person name="Safronova V."/>
            <person name="Belimov A."/>
            <person name="Andronov E."/>
        </authorList>
    </citation>
    <scope>NUCLEOTIDE SEQUENCE [LARGE SCALE GENOMIC DNA]</scope>
    <source>
        <strain evidence="1">Vaf-46</strain>
    </source>
</reference>
<comment type="caution">
    <text evidence="1">The sequence shown here is derived from an EMBL/GenBank/DDBJ whole genome shotgun (WGS) entry which is preliminary data.</text>
</comment>
<dbReference type="AlphaFoldDB" id="A0A179BPM4"/>